<dbReference type="Pfam" id="PF05448">
    <property type="entry name" value="AXE1"/>
    <property type="match status" value="1"/>
</dbReference>
<dbReference type="GO" id="GO:0005976">
    <property type="term" value="P:polysaccharide metabolic process"/>
    <property type="evidence" value="ECO:0007669"/>
    <property type="project" value="TreeGrafter"/>
</dbReference>
<accession>A0AA87DRK9</accession>
<dbReference type="Proteomes" id="UP000004773">
    <property type="component" value="Unassembled WGS sequence"/>
</dbReference>
<dbReference type="EMBL" id="ACRO01000022">
    <property type="protein sequence ID" value="EGF87885.1"/>
    <property type="molecule type" value="Genomic_DNA"/>
</dbReference>
<dbReference type="InterPro" id="IPR008391">
    <property type="entry name" value="AXE1_dom"/>
</dbReference>
<organism evidence="3 4">
    <name type="scientific">Gemella haemolysans M341</name>
    <dbReference type="NCBI Taxonomy" id="562981"/>
    <lineage>
        <taxon>Bacteria</taxon>
        <taxon>Bacillati</taxon>
        <taxon>Bacillota</taxon>
        <taxon>Bacilli</taxon>
        <taxon>Bacillales</taxon>
        <taxon>Gemellaceae</taxon>
        <taxon>Gemella</taxon>
    </lineage>
</organism>
<name>A0AA87DRK9_9BACL</name>
<dbReference type="AlphaFoldDB" id="A0AA87DRK9"/>
<dbReference type="PANTHER" id="PTHR40111">
    <property type="entry name" value="CEPHALOSPORIN-C DEACETYLASE"/>
    <property type="match status" value="1"/>
</dbReference>
<dbReference type="RefSeq" id="WP_003147457.1">
    <property type="nucleotide sequence ID" value="NZ_GL883584.1"/>
</dbReference>
<sequence length="270" mass="31128">MKLEKEREVNYKVSILKDYAEMQLLSIEFDAIDNSKIYAELVVKKDNNKGLILEIPDYEEVPSSEVSLMRYGVLGYSCGSLHVRGDRGRSENKQPASIYFPFLNNNSEDDLYYNFAYQDGIDLVNILKREFPDLQVTIVAKGQGAAIGIVTAAVGKKVQNLFISNVQNADFKFIFDNNLDVGVYDGIREYNRNYHEKEEYLLEKLGKIDVLNYAEDVEAEVNFGYSSLDDERNIVINKKLASIFKRKKVTVFEYEDLNIHKKLIEEWLIN</sequence>
<protein>
    <recommendedName>
        <fullName evidence="2">Acetyl xylan esterase domain-containing protein</fullName>
    </recommendedName>
</protein>
<dbReference type="InterPro" id="IPR039069">
    <property type="entry name" value="CE7"/>
</dbReference>
<evidence type="ECO:0000256" key="1">
    <source>
        <dbReference type="PIRSR" id="PIRSR639069-2"/>
    </source>
</evidence>
<feature type="binding site" evidence="1">
    <location>
        <position position="58"/>
    </location>
    <ligand>
        <name>substrate</name>
    </ligand>
</feature>
<dbReference type="Gene3D" id="3.40.50.1820">
    <property type="entry name" value="alpha/beta hydrolase"/>
    <property type="match status" value="1"/>
</dbReference>
<dbReference type="GO" id="GO:0052689">
    <property type="term" value="F:carboxylic ester hydrolase activity"/>
    <property type="evidence" value="ECO:0007669"/>
    <property type="project" value="TreeGrafter"/>
</dbReference>
<reference evidence="3 4" key="1">
    <citation type="submission" date="2011-03" db="EMBL/GenBank/DDBJ databases">
        <title>The Genome Sequence of Gemella haemolysans M341.</title>
        <authorList>
            <consortium name="The Broad Institute Genome Sequencing Platform"/>
            <consortium name="The Broad Institute Genome Sequencing Center for Infectious Disease"/>
            <person name="Earl A."/>
            <person name="Ward D."/>
            <person name="Feldgarden M."/>
            <person name="Gevers D."/>
            <person name="Sibley C.D."/>
            <person name="Field T.R."/>
            <person name="Grinwis M."/>
            <person name="Eshaghurshan C.S."/>
            <person name="Surette M.G."/>
            <person name="Young S.K."/>
            <person name="Zeng Q."/>
            <person name="Gargeya S."/>
            <person name="Fitzgerald M."/>
            <person name="Haas B."/>
            <person name="Abouelleil A."/>
            <person name="Alvarado L."/>
            <person name="Arachchi H.M."/>
            <person name="Berlin A."/>
            <person name="Brown A."/>
            <person name="Chapman S.B."/>
            <person name="Chen Z."/>
            <person name="Dunbar C."/>
            <person name="Freedman E."/>
            <person name="Gearin G."/>
            <person name="Gellesch M."/>
            <person name="Goldberg J."/>
            <person name="Griggs A."/>
            <person name="Gujja S."/>
            <person name="Heilman E.R."/>
            <person name="Heiman D."/>
            <person name="Howarth C."/>
            <person name="Larson L."/>
            <person name="Lui A."/>
            <person name="MacDonald P.J.P."/>
            <person name="Mehta T."/>
            <person name="Montmayeur A."/>
            <person name="Murphy C."/>
            <person name="Neiman D."/>
            <person name="Pearson M."/>
            <person name="Priest M."/>
            <person name="Roberts A."/>
            <person name="Saif S."/>
            <person name="Shea T."/>
            <person name="Shenoy N."/>
            <person name="Sisk P."/>
            <person name="Stolte C."/>
            <person name="Sykes S."/>
            <person name="White J."/>
            <person name="Yandava C."/>
            <person name="Wortman J."/>
            <person name="Nusbaum C."/>
            <person name="Birren B."/>
        </authorList>
    </citation>
    <scope>NUCLEOTIDE SEQUENCE [LARGE SCALE GENOMIC DNA]</scope>
    <source>
        <strain evidence="3 4">M341</strain>
    </source>
</reference>
<dbReference type="InterPro" id="IPR029058">
    <property type="entry name" value="AB_hydrolase_fold"/>
</dbReference>
<comment type="caution">
    <text evidence="3">The sequence shown here is derived from an EMBL/GenBank/DDBJ whole genome shotgun (WGS) entry which is preliminary data.</text>
</comment>
<gene>
    <name evidence="3" type="ORF">HMPREF0428_01324</name>
</gene>
<evidence type="ECO:0000259" key="2">
    <source>
        <dbReference type="Pfam" id="PF05448"/>
    </source>
</evidence>
<proteinExistence type="predicted"/>
<dbReference type="PANTHER" id="PTHR40111:SF1">
    <property type="entry name" value="CEPHALOSPORIN-C DEACETYLASE"/>
    <property type="match status" value="1"/>
</dbReference>
<evidence type="ECO:0000313" key="4">
    <source>
        <dbReference type="Proteomes" id="UP000004773"/>
    </source>
</evidence>
<evidence type="ECO:0000313" key="3">
    <source>
        <dbReference type="EMBL" id="EGF87885.1"/>
    </source>
</evidence>
<feature type="domain" description="Acetyl xylan esterase" evidence="2">
    <location>
        <begin position="22"/>
        <end position="230"/>
    </location>
</feature>